<dbReference type="EMBL" id="FLYE01000034">
    <property type="protein sequence ID" value="SCA57152.1"/>
    <property type="molecule type" value="Genomic_DNA"/>
</dbReference>
<keyword evidence="6 8" id="KW-1133">Transmembrane helix</keyword>
<dbReference type="FunFam" id="1.10.3720.10:FF:000014">
    <property type="entry name" value="Microcin C ABC transporter permease YejB"/>
    <property type="match status" value="1"/>
</dbReference>
<dbReference type="GO" id="GO:0042884">
    <property type="term" value="P:microcin transport"/>
    <property type="evidence" value="ECO:0007669"/>
    <property type="project" value="TreeGrafter"/>
</dbReference>
<evidence type="ECO:0000256" key="6">
    <source>
        <dbReference type="ARBA" id="ARBA00022989"/>
    </source>
</evidence>
<evidence type="ECO:0000259" key="10">
    <source>
        <dbReference type="PROSITE" id="PS50928"/>
    </source>
</evidence>
<feature type="transmembrane region" description="Helical" evidence="8">
    <location>
        <begin position="286"/>
        <end position="313"/>
    </location>
</feature>
<feature type="domain" description="ABC transmembrane type-1" evidence="10">
    <location>
        <begin position="137"/>
        <end position="352"/>
    </location>
</feature>
<gene>
    <name evidence="11" type="primary">yejB</name>
    <name evidence="11" type="ORF">MTBPR1_40175</name>
</gene>
<dbReference type="InterPro" id="IPR035906">
    <property type="entry name" value="MetI-like_sf"/>
</dbReference>
<dbReference type="PROSITE" id="PS50928">
    <property type="entry name" value="ABC_TM1"/>
    <property type="match status" value="1"/>
</dbReference>
<evidence type="ECO:0000313" key="11">
    <source>
        <dbReference type="EMBL" id="SCA57152.1"/>
    </source>
</evidence>
<keyword evidence="5 8" id="KW-0812">Transmembrane</keyword>
<dbReference type="InterPro" id="IPR000515">
    <property type="entry name" value="MetI-like"/>
</dbReference>
<dbReference type="GO" id="GO:0055085">
    <property type="term" value="P:transmembrane transport"/>
    <property type="evidence" value="ECO:0007669"/>
    <property type="project" value="InterPro"/>
</dbReference>
<evidence type="ECO:0000313" key="12">
    <source>
        <dbReference type="Proteomes" id="UP000231658"/>
    </source>
</evidence>
<comment type="subcellular location">
    <subcellularLocation>
        <location evidence="1">Cell inner membrane</location>
        <topology evidence="1">Multi-pass membrane protein</topology>
    </subcellularLocation>
    <subcellularLocation>
        <location evidence="8">Cell membrane</location>
        <topology evidence="8">Multi-pass membrane protein</topology>
    </subcellularLocation>
</comment>
<evidence type="ECO:0000256" key="1">
    <source>
        <dbReference type="ARBA" id="ARBA00004429"/>
    </source>
</evidence>
<feature type="transmembrane region" description="Helical" evidence="8">
    <location>
        <begin position="228"/>
        <end position="251"/>
    </location>
</feature>
<dbReference type="Gene3D" id="1.10.3720.10">
    <property type="entry name" value="MetI-like"/>
    <property type="match status" value="1"/>
</dbReference>
<keyword evidence="4" id="KW-0997">Cell inner membrane</keyword>
<evidence type="ECO:0000256" key="8">
    <source>
        <dbReference type="RuleBase" id="RU363032"/>
    </source>
</evidence>
<sequence length="368" mass="40730">MLAYIIRRLLLIVPTLLGIMVLNFVIIQAAPGGPVEQMLAKIQGEAVDATARVSGTGSSEIQGSGTAPQGASASQNSKYRGAQGVPPELIEEIEQQFGFDKPAHERFFQMMGNYIRFDFGNSFYRDESVVDLVLEKMPVSISLGIWTTLLVYLISIPLGIKKAIRDGSRFDIWSSGAVILGNAIPSFLFAILLIVVFAGGRYFDLFPLRGLVSDNWSELSTFEQITDYFWHMALPVLSMVIGGFASLTMLTKNSFLEEINKQYVITARAKGLHENRVLYGHVFRNAMLIVIAGFPATFIGVFFTGSMLTEIIFSLDGLGLLGFEAAINRDYPVLFGTLYFFTLLGLVMNLIGDVMYHIIDPRVDFEAR</sequence>
<dbReference type="PANTHER" id="PTHR30465">
    <property type="entry name" value="INNER MEMBRANE ABC TRANSPORTER"/>
    <property type="match status" value="1"/>
</dbReference>
<keyword evidence="12" id="KW-1185">Reference proteome</keyword>
<keyword evidence="3" id="KW-1003">Cell membrane</keyword>
<evidence type="ECO:0000256" key="7">
    <source>
        <dbReference type="ARBA" id="ARBA00023136"/>
    </source>
</evidence>
<keyword evidence="2 8" id="KW-0813">Transport</keyword>
<evidence type="ECO:0000256" key="4">
    <source>
        <dbReference type="ARBA" id="ARBA00022519"/>
    </source>
</evidence>
<keyword evidence="7 8" id="KW-0472">Membrane</keyword>
<dbReference type="OrthoDB" id="9807402at2"/>
<protein>
    <submittedName>
        <fullName evidence="11">Putative oligopeptide transporter subunit permease component of ABC superfamily</fullName>
    </submittedName>
</protein>
<feature type="transmembrane region" description="Helical" evidence="8">
    <location>
        <begin position="333"/>
        <end position="352"/>
    </location>
</feature>
<dbReference type="NCBIfam" id="NF011712">
    <property type="entry name" value="PRK15133.1"/>
    <property type="match status" value="1"/>
</dbReference>
<dbReference type="CDD" id="cd06261">
    <property type="entry name" value="TM_PBP2"/>
    <property type="match status" value="1"/>
</dbReference>
<dbReference type="STRING" id="1867952.MTBPR1_40175"/>
<evidence type="ECO:0000256" key="9">
    <source>
        <dbReference type="SAM" id="MobiDB-lite"/>
    </source>
</evidence>
<reference evidence="11 12" key="1">
    <citation type="submission" date="2016-07" db="EMBL/GenBank/DDBJ databases">
        <authorList>
            <person name="Lefevre C.T."/>
        </authorList>
    </citation>
    <scope>NUCLEOTIDE SEQUENCE [LARGE SCALE GENOMIC DNA]</scope>
    <source>
        <strain evidence="11">PR1</strain>
    </source>
</reference>
<dbReference type="PANTHER" id="PTHR30465:SF66">
    <property type="entry name" value="INNER MEMBRANE ABC TRANSPORTER PERMEASE PROTEIN YEJB"/>
    <property type="match status" value="1"/>
</dbReference>
<proteinExistence type="inferred from homology"/>
<dbReference type="SUPFAM" id="SSF161098">
    <property type="entry name" value="MetI-like"/>
    <property type="match status" value="1"/>
</dbReference>
<accession>A0A1C3RIQ4</accession>
<dbReference type="RefSeq" id="WP_069189194.1">
    <property type="nucleotide sequence ID" value="NZ_FLYE01000034.1"/>
</dbReference>
<feature type="transmembrane region" description="Helical" evidence="8">
    <location>
        <begin position="139"/>
        <end position="160"/>
    </location>
</feature>
<dbReference type="Proteomes" id="UP000231658">
    <property type="component" value="Unassembled WGS sequence"/>
</dbReference>
<organism evidence="11 12">
    <name type="scientific">Candidatus Terasakiella magnetica</name>
    <dbReference type="NCBI Taxonomy" id="1867952"/>
    <lineage>
        <taxon>Bacteria</taxon>
        <taxon>Pseudomonadati</taxon>
        <taxon>Pseudomonadota</taxon>
        <taxon>Alphaproteobacteria</taxon>
        <taxon>Rhodospirillales</taxon>
        <taxon>Terasakiellaceae</taxon>
        <taxon>Terasakiella</taxon>
    </lineage>
</organism>
<feature type="transmembrane region" description="Helical" evidence="8">
    <location>
        <begin position="172"/>
        <end position="198"/>
    </location>
</feature>
<dbReference type="GO" id="GO:0005886">
    <property type="term" value="C:plasma membrane"/>
    <property type="evidence" value="ECO:0007669"/>
    <property type="project" value="UniProtKB-SubCell"/>
</dbReference>
<feature type="transmembrane region" description="Helical" evidence="8">
    <location>
        <begin position="9"/>
        <end position="30"/>
    </location>
</feature>
<comment type="similarity">
    <text evidence="8">Belongs to the binding-protein-dependent transport system permease family.</text>
</comment>
<name>A0A1C3RIQ4_9PROT</name>
<dbReference type="Pfam" id="PF00528">
    <property type="entry name" value="BPD_transp_1"/>
    <property type="match status" value="1"/>
</dbReference>
<evidence type="ECO:0000256" key="5">
    <source>
        <dbReference type="ARBA" id="ARBA00022692"/>
    </source>
</evidence>
<dbReference type="AlphaFoldDB" id="A0A1C3RIQ4"/>
<evidence type="ECO:0000256" key="2">
    <source>
        <dbReference type="ARBA" id="ARBA00022448"/>
    </source>
</evidence>
<evidence type="ECO:0000256" key="3">
    <source>
        <dbReference type="ARBA" id="ARBA00022475"/>
    </source>
</evidence>
<feature type="region of interest" description="Disordered" evidence="9">
    <location>
        <begin position="55"/>
        <end position="82"/>
    </location>
</feature>
<feature type="compositionally biased region" description="Polar residues" evidence="9">
    <location>
        <begin position="55"/>
        <end position="78"/>
    </location>
</feature>